<reference evidence="4" key="2">
    <citation type="submission" date="2025-08" db="UniProtKB">
        <authorList>
            <consortium name="Ensembl"/>
        </authorList>
    </citation>
    <scope>IDENTIFICATION</scope>
    <source>
        <strain evidence="4">Thorbecke</strain>
    </source>
</reference>
<dbReference type="InterPro" id="IPR037445">
    <property type="entry name" value="MAGE"/>
</dbReference>
<sequence>MPSCQKHEGGLQDQGEEPDIDEQIFESEEESEEEFFATYSSSSSSPLILSNPDDFFAIQTPSPPQSPPQSPHSISSPTAFPWSQSDDSCSSQEEEGPSTWQDPENAESLLQNALDEKVEELVQLLLHKYRMKEPITKAEMLSCVIKDYEDYFTVIFSKVSRCLQMVFGIDVKEVDPMGHSYVLDTALGLTYDGMLDDDQSMPKTGLLIIILGVIFTEGNCVPEEELWEALSVMGVHVGSEHHIYGEPWKLITEDWVLEGYLEYLQVPHSDPPHYVFLWGPRAYAETSKMRVLEYLAKFNGGDATSFPLCYEEALRDEEERAQGRFATSRGNSAMARTSSSTTSRSFP</sequence>
<dbReference type="InterPro" id="IPR002190">
    <property type="entry name" value="MHD_dom"/>
</dbReference>
<reference evidence="4" key="3">
    <citation type="submission" date="2025-09" db="UniProtKB">
        <authorList>
            <consortium name="Ensembl"/>
        </authorList>
    </citation>
    <scope>IDENTIFICATION</scope>
    <source>
        <strain evidence="4">Thorbecke</strain>
    </source>
</reference>
<dbReference type="PaxDb" id="9986-ENSOCUP00000022348"/>
<dbReference type="InParanoid" id="G1TZ29"/>
<evidence type="ECO:0000313" key="4">
    <source>
        <dbReference type="Ensembl" id="ENSOCUP00000022348.2"/>
    </source>
</evidence>
<evidence type="ECO:0000256" key="2">
    <source>
        <dbReference type="SAM" id="MobiDB-lite"/>
    </source>
</evidence>
<dbReference type="GO" id="GO:0005634">
    <property type="term" value="C:nucleus"/>
    <property type="evidence" value="ECO:0007669"/>
    <property type="project" value="TreeGrafter"/>
</dbReference>
<dbReference type="SMART" id="SM01373">
    <property type="entry name" value="MAGE"/>
    <property type="match status" value="1"/>
</dbReference>
<dbReference type="FunFam" id="1.10.10.1200:FF:000002">
    <property type="entry name" value="MAGE family member A11"/>
    <property type="match status" value="1"/>
</dbReference>
<feature type="compositionally biased region" description="Pro residues" evidence="2">
    <location>
        <begin position="61"/>
        <end position="70"/>
    </location>
</feature>
<dbReference type="PANTHER" id="PTHR11736:SF153">
    <property type="entry name" value="MELANOMA-ASSOCIATED ANTIGEN 10"/>
    <property type="match status" value="1"/>
</dbReference>
<dbReference type="InterPro" id="IPR041899">
    <property type="entry name" value="MAGE_WH2"/>
</dbReference>
<feature type="region of interest" description="Disordered" evidence="2">
    <location>
        <begin position="320"/>
        <end position="347"/>
    </location>
</feature>
<protein>
    <recommendedName>
        <fullName evidence="3">MAGE domain-containing protein</fullName>
    </recommendedName>
</protein>
<accession>G1TZ29</accession>
<dbReference type="OMA" id="ITQDWVQ"/>
<dbReference type="GO" id="GO:0000122">
    <property type="term" value="P:negative regulation of transcription by RNA polymerase II"/>
    <property type="evidence" value="ECO:0007669"/>
    <property type="project" value="TreeGrafter"/>
</dbReference>
<dbReference type="Pfam" id="PF01454">
    <property type="entry name" value="MAGE"/>
    <property type="match status" value="1"/>
</dbReference>
<proteinExistence type="predicted"/>
<dbReference type="PANTHER" id="PTHR11736">
    <property type="entry name" value="MELANOMA-ASSOCIATED ANTIGEN MAGE ANTIGEN"/>
    <property type="match status" value="1"/>
</dbReference>
<dbReference type="AlphaFoldDB" id="G1TZ29"/>
<feature type="compositionally biased region" description="Basic and acidic residues" evidence="2">
    <location>
        <begin position="1"/>
        <end position="10"/>
    </location>
</feature>
<dbReference type="Gene3D" id="1.10.10.1200">
    <property type="entry name" value="MAGE homology domain, winged helix WH1 motif"/>
    <property type="match status" value="1"/>
</dbReference>
<dbReference type="GeneTree" id="ENSGT00940000154972"/>
<keyword evidence="1" id="KW-0825">Tumor antigen</keyword>
<feature type="compositionally biased region" description="Low complexity" evidence="2">
    <location>
        <begin position="71"/>
        <end position="91"/>
    </location>
</feature>
<dbReference type="InterPro" id="IPR041898">
    <property type="entry name" value="MAGE_WH1"/>
</dbReference>
<dbReference type="Bgee" id="ENSOCUG00000024582">
    <property type="expression patterns" value="Expressed in testis"/>
</dbReference>
<feature type="compositionally biased region" description="Low complexity" evidence="2">
    <location>
        <begin position="36"/>
        <end position="45"/>
    </location>
</feature>
<dbReference type="SMR" id="G1TZ29"/>
<dbReference type="Pfam" id="PF12440">
    <property type="entry name" value="MAGE_N"/>
    <property type="match status" value="1"/>
</dbReference>
<dbReference type="Gene3D" id="1.10.10.1210">
    <property type="entry name" value="MAGE homology domain, winged helix WH2 motif"/>
    <property type="match status" value="1"/>
</dbReference>
<dbReference type="FunFam" id="1.10.10.1210:FF:000001">
    <property type="entry name" value="melanoma-associated antigen D1"/>
    <property type="match status" value="1"/>
</dbReference>
<dbReference type="SMART" id="SM01392">
    <property type="entry name" value="MAGE_N"/>
    <property type="match status" value="1"/>
</dbReference>
<dbReference type="eggNOG" id="KOG4562">
    <property type="taxonomic scope" value="Eukaryota"/>
</dbReference>
<reference evidence="4 5" key="1">
    <citation type="journal article" date="2011" name="Nature">
        <title>A high-resolution map of human evolutionary constraint using 29 mammals.</title>
        <authorList>
            <person name="Lindblad-Toh K."/>
            <person name="Garber M."/>
            <person name="Zuk O."/>
            <person name="Lin M.F."/>
            <person name="Parker B.J."/>
            <person name="Washietl S."/>
            <person name="Kheradpour P."/>
            <person name="Ernst J."/>
            <person name="Jordan G."/>
            <person name="Mauceli E."/>
            <person name="Ward L.D."/>
            <person name="Lowe C.B."/>
            <person name="Holloway A.K."/>
            <person name="Clamp M."/>
            <person name="Gnerre S."/>
            <person name="Alfoldi J."/>
            <person name="Beal K."/>
            <person name="Chang J."/>
            <person name="Clawson H."/>
            <person name="Cuff J."/>
            <person name="Di Palma F."/>
            <person name="Fitzgerald S."/>
            <person name="Flicek P."/>
            <person name="Guttman M."/>
            <person name="Hubisz M.J."/>
            <person name="Jaffe D.B."/>
            <person name="Jungreis I."/>
            <person name="Kent W.J."/>
            <person name="Kostka D."/>
            <person name="Lara M."/>
            <person name="Martins A.L."/>
            <person name="Massingham T."/>
            <person name="Moltke I."/>
            <person name="Raney B.J."/>
            <person name="Rasmussen M.D."/>
            <person name="Robinson J."/>
            <person name="Stark A."/>
            <person name="Vilella A.J."/>
            <person name="Wen J."/>
            <person name="Xie X."/>
            <person name="Zody M.C."/>
            <person name="Baldwin J."/>
            <person name="Bloom T."/>
            <person name="Chin C.W."/>
            <person name="Heiman D."/>
            <person name="Nicol R."/>
            <person name="Nusbaum C."/>
            <person name="Young S."/>
            <person name="Wilkinson J."/>
            <person name="Worley K.C."/>
            <person name="Kovar C.L."/>
            <person name="Muzny D.M."/>
            <person name="Gibbs R.A."/>
            <person name="Cree A."/>
            <person name="Dihn H.H."/>
            <person name="Fowler G."/>
            <person name="Jhangiani S."/>
            <person name="Joshi V."/>
            <person name="Lee S."/>
            <person name="Lewis L.R."/>
            <person name="Nazareth L.V."/>
            <person name="Okwuonu G."/>
            <person name="Santibanez J."/>
            <person name="Warren W.C."/>
            <person name="Mardis E.R."/>
            <person name="Weinstock G.M."/>
            <person name="Wilson R.K."/>
            <person name="Delehaunty K."/>
            <person name="Dooling D."/>
            <person name="Fronik C."/>
            <person name="Fulton L."/>
            <person name="Fulton B."/>
            <person name="Graves T."/>
            <person name="Minx P."/>
            <person name="Sodergren E."/>
            <person name="Birney E."/>
            <person name="Margulies E.H."/>
            <person name="Herrero J."/>
            <person name="Green E.D."/>
            <person name="Haussler D."/>
            <person name="Siepel A."/>
            <person name="Goldman N."/>
            <person name="Pollard K.S."/>
            <person name="Pedersen J.S."/>
            <person name="Lander E.S."/>
            <person name="Kellis M."/>
        </authorList>
    </citation>
    <scope>NUCLEOTIDE SEQUENCE [LARGE SCALE GENOMIC DNA]</scope>
    <source>
        <strain evidence="5">Thorbecke</strain>
    </source>
</reference>
<dbReference type="PROSITE" id="PS50838">
    <property type="entry name" value="MAGE"/>
    <property type="match status" value="1"/>
</dbReference>
<dbReference type="HOGENOM" id="CLU_039582_1_1_1"/>
<keyword evidence="5" id="KW-1185">Reference proteome</keyword>
<feature type="compositionally biased region" description="Low complexity" evidence="2">
    <location>
        <begin position="336"/>
        <end position="347"/>
    </location>
</feature>
<feature type="region of interest" description="Disordered" evidence="2">
    <location>
        <begin position="1"/>
        <end position="103"/>
    </location>
</feature>
<evidence type="ECO:0000313" key="5">
    <source>
        <dbReference type="Proteomes" id="UP000001811"/>
    </source>
</evidence>
<evidence type="ECO:0000259" key="3">
    <source>
        <dbReference type="PROSITE" id="PS50838"/>
    </source>
</evidence>
<dbReference type="Proteomes" id="UP000001811">
    <property type="component" value="Unplaced"/>
</dbReference>
<evidence type="ECO:0000256" key="1">
    <source>
        <dbReference type="ARBA" id="ARBA00084104"/>
    </source>
</evidence>
<dbReference type="Ensembl" id="ENSOCUT00000026833.2">
    <property type="protein sequence ID" value="ENSOCUP00000022348.2"/>
    <property type="gene ID" value="ENSOCUG00000024582.2"/>
</dbReference>
<dbReference type="STRING" id="9986.ENSOCUP00000022348"/>
<name>G1TZ29_RABIT</name>
<dbReference type="InterPro" id="IPR021072">
    <property type="entry name" value="MAGE_N"/>
</dbReference>
<feature type="compositionally biased region" description="Acidic residues" evidence="2">
    <location>
        <begin position="14"/>
        <end position="35"/>
    </location>
</feature>
<dbReference type="FunCoup" id="G1TZ29">
    <property type="interactions" value="161"/>
</dbReference>
<feature type="domain" description="MAGE" evidence="3">
    <location>
        <begin position="114"/>
        <end position="313"/>
    </location>
</feature>
<organism evidence="4 5">
    <name type="scientific">Oryctolagus cuniculus</name>
    <name type="common">Rabbit</name>
    <dbReference type="NCBI Taxonomy" id="9986"/>
    <lineage>
        <taxon>Eukaryota</taxon>
        <taxon>Metazoa</taxon>
        <taxon>Chordata</taxon>
        <taxon>Craniata</taxon>
        <taxon>Vertebrata</taxon>
        <taxon>Euteleostomi</taxon>
        <taxon>Mammalia</taxon>
        <taxon>Eutheria</taxon>
        <taxon>Euarchontoglires</taxon>
        <taxon>Glires</taxon>
        <taxon>Lagomorpha</taxon>
        <taxon>Leporidae</taxon>
        <taxon>Oryctolagus</taxon>
    </lineage>
</organism>